<dbReference type="Proteomes" id="UP001207654">
    <property type="component" value="Unassembled WGS sequence"/>
</dbReference>
<gene>
    <name evidence="2" type="ORF">OV287_00520</name>
</gene>
<dbReference type="InterPro" id="IPR041667">
    <property type="entry name" value="Cupin_8"/>
</dbReference>
<accession>A0ABT3ZW62</accession>
<name>A0ABT3ZW62_9BACT</name>
<evidence type="ECO:0000313" key="2">
    <source>
        <dbReference type="EMBL" id="MCY1072952.1"/>
    </source>
</evidence>
<dbReference type="PANTHER" id="PTHR12480:SF19">
    <property type="entry name" value="CUPIN-LIKE DOMAIN-CONTAINING PROTEIN"/>
    <property type="match status" value="1"/>
</dbReference>
<protein>
    <submittedName>
        <fullName evidence="2">Cupin-like domain-containing protein</fullName>
    </submittedName>
</protein>
<dbReference type="SUPFAM" id="SSF51197">
    <property type="entry name" value="Clavaminate synthase-like"/>
    <property type="match status" value="1"/>
</dbReference>
<feature type="domain" description="JmjC" evidence="1">
    <location>
        <begin position="108"/>
        <end position="268"/>
    </location>
</feature>
<comment type="caution">
    <text evidence="2">The sequence shown here is derived from an EMBL/GenBank/DDBJ whole genome shotgun (WGS) entry which is preliminary data.</text>
</comment>
<keyword evidence="3" id="KW-1185">Reference proteome</keyword>
<dbReference type="Gene3D" id="2.60.120.650">
    <property type="entry name" value="Cupin"/>
    <property type="match status" value="1"/>
</dbReference>
<dbReference type="InterPro" id="IPR050910">
    <property type="entry name" value="JMJD6_ArgDemeth/LysHydrox"/>
</dbReference>
<dbReference type="PROSITE" id="PS51184">
    <property type="entry name" value="JMJC"/>
    <property type="match status" value="1"/>
</dbReference>
<sequence>MRAMPNRPIDVREKLSPREFVQEYVVPNKPVIVSDALDTWKARELWTPEYFQSLLGELPVEVTRDGPDPEGRMPYSEFYAHLKAAETGPVPQDGSIQHLRYMRMRELEPMEPVREHWARPYFMPERGYCIPFAPLGMDPTRERYPGFGLFISPRGGASKLHVDGIRSNAIVCQVYGSKRCYVLAPDQESQLPDRDSRRARQVKHLEFEPPSFGRAKMVEFDLLPGETLFVPHLWFHEVHTTRTSISLTYNFVHGSEALGFAWWFLKSSFTNPNSHSVG</sequence>
<evidence type="ECO:0000313" key="3">
    <source>
        <dbReference type="Proteomes" id="UP001207654"/>
    </source>
</evidence>
<organism evidence="2 3">
    <name type="scientific">Archangium lansingense</name>
    <dbReference type="NCBI Taxonomy" id="2995310"/>
    <lineage>
        <taxon>Bacteria</taxon>
        <taxon>Pseudomonadati</taxon>
        <taxon>Myxococcota</taxon>
        <taxon>Myxococcia</taxon>
        <taxon>Myxococcales</taxon>
        <taxon>Cystobacterineae</taxon>
        <taxon>Archangiaceae</taxon>
        <taxon>Archangium</taxon>
    </lineage>
</organism>
<dbReference type="SMART" id="SM00558">
    <property type="entry name" value="JmjC"/>
    <property type="match status" value="1"/>
</dbReference>
<evidence type="ECO:0000259" key="1">
    <source>
        <dbReference type="PROSITE" id="PS51184"/>
    </source>
</evidence>
<dbReference type="InterPro" id="IPR003347">
    <property type="entry name" value="JmjC_dom"/>
</dbReference>
<dbReference type="Pfam" id="PF13621">
    <property type="entry name" value="Cupin_8"/>
    <property type="match status" value="1"/>
</dbReference>
<proteinExistence type="predicted"/>
<reference evidence="2 3" key="1">
    <citation type="submission" date="2022-11" db="EMBL/GenBank/DDBJ databases">
        <title>Minimal conservation of predation-associated metabolite biosynthetic gene clusters underscores biosynthetic potential of Myxococcota including descriptions for ten novel species: Archangium lansinium sp. nov., Myxococcus landrumus sp. nov., Nannocystis bai.</title>
        <authorList>
            <person name="Ahearne A."/>
            <person name="Stevens C."/>
            <person name="Phillips K."/>
        </authorList>
    </citation>
    <scope>NUCLEOTIDE SEQUENCE [LARGE SCALE GENOMIC DNA]</scope>
    <source>
        <strain evidence="2 3">MIWBW</strain>
    </source>
</reference>
<dbReference type="EMBL" id="JAPNKA010000001">
    <property type="protein sequence ID" value="MCY1072952.1"/>
    <property type="molecule type" value="Genomic_DNA"/>
</dbReference>
<dbReference type="PANTHER" id="PTHR12480">
    <property type="entry name" value="ARGININE DEMETHYLASE AND LYSYL-HYDROXYLASE JMJD"/>
    <property type="match status" value="1"/>
</dbReference>
<dbReference type="RefSeq" id="WP_267531974.1">
    <property type="nucleotide sequence ID" value="NZ_JAPNKA010000001.1"/>
</dbReference>